<dbReference type="EMBL" id="FUYM01000004">
    <property type="protein sequence ID" value="SKB64545.1"/>
    <property type="molecule type" value="Genomic_DNA"/>
</dbReference>
<reference evidence="3" key="1">
    <citation type="submission" date="2017-02" db="EMBL/GenBank/DDBJ databases">
        <authorList>
            <person name="Varghese N."/>
            <person name="Submissions S."/>
        </authorList>
    </citation>
    <scope>NUCLEOTIDE SEQUENCE [LARGE SCALE GENOMIC DNA]</scope>
    <source>
        <strain evidence="3">UM2</strain>
    </source>
</reference>
<gene>
    <name evidence="2" type="ORF">SAMN06295920_104422</name>
</gene>
<dbReference type="AlphaFoldDB" id="A0A1T5CYJ0"/>
<proteinExistence type="predicted"/>
<dbReference type="PANTHER" id="PTHR46825">
    <property type="entry name" value="D-ALANYL-D-ALANINE-CARBOXYPEPTIDASE/ENDOPEPTIDASE AMPH"/>
    <property type="match status" value="1"/>
</dbReference>
<dbReference type="InterPro" id="IPR001466">
    <property type="entry name" value="Beta-lactam-related"/>
</dbReference>
<dbReference type="Pfam" id="PF00144">
    <property type="entry name" value="Beta-lactamase"/>
    <property type="match status" value="1"/>
</dbReference>
<dbReference type="Proteomes" id="UP000189818">
    <property type="component" value="Unassembled WGS sequence"/>
</dbReference>
<protein>
    <submittedName>
        <fullName evidence="2">CubicO group peptidase, beta-lactamase class C family</fullName>
    </submittedName>
</protein>
<sequence length="532" mass="57203">MMPQRSMVATLDEGKVDAIFAPVDQGRQPGVAVAIAIDGKPVYRKGFGLAHMELPVVLSPSMRMRIGSTTKHFTALAYMLLCEEGRAGIDDPVGAHVPGLHAASRDATMRQLMGHVSGLRDVMAITLLLQGPSTPATDAELIDFYRTIDDRDFAPGTSWSYNNGGYMLLTAAIENITGQSLDDVLRERIFEPVGMYDTLLRRWDTDFVPNSATLHFRRADGRFTRDYMGMEVSGAGGIVSTMDDMLRWMKHMDAPIVGSAGSWQLMREPMRLANGISTGYGLGLITMPYRGVETLSHGGGVLAGNSQMIKVPAAGLDITIASNRADVSAADLANRVIDACVEGLDPVPEGKAVERRTGIFVSAANGRVVELSETGEMQLVAIDGGPPVPMRADDQGVLQLPDILLFCQQSVTFEDEGLGFMEFGHRHRLDPLDVVEGGRLGSRCGRYGSSIADTGLQIADEEGGPTMTMWGPQGSARYRLEPLADRIWKAISLGPIGAIGAILTFSEGGDRLSVTAGRMQALRFERTAGADA</sequence>
<evidence type="ECO:0000313" key="3">
    <source>
        <dbReference type="Proteomes" id="UP000189818"/>
    </source>
</evidence>
<name>A0A1T5CYJ0_9SPHN</name>
<dbReference type="Gene3D" id="3.40.710.10">
    <property type="entry name" value="DD-peptidase/beta-lactamase superfamily"/>
    <property type="match status" value="1"/>
</dbReference>
<evidence type="ECO:0000313" key="2">
    <source>
        <dbReference type="EMBL" id="SKB64545.1"/>
    </source>
</evidence>
<dbReference type="STRING" id="439228.SAMN06295920_104422"/>
<dbReference type="InterPro" id="IPR050491">
    <property type="entry name" value="AmpC-like"/>
</dbReference>
<dbReference type="SUPFAM" id="SSF56601">
    <property type="entry name" value="beta-lactamase/transpeptidase-like"/>
    <property type="match status" value="1"/>
</dbReference>
<feature type="domain" description="Beta-lactamase-related" evidence="1">
    <location>
        <begin position="20"/>
        <end position="333"/>
    </location>
</feature>
<evidence type="ECO:0000259" key="1">
    <source>
        <dbReference type="Pfam" id="PF00144"/>
    </source>
</evidence>
<organism evidence="2 3">
    <name type="scientific">Rhizorhabdus histidinilytica</name>
    <dbReference type="NCBI Taxonomy" id="439228"/>
    <lineage>
        <taxon>Bacteria</taxon>
        <taxon>Pseudomonadati</taxon>
        <taxon>Pseudomonadota</taxon>
        <taxon>Alphaproteobacteria</taxon>
        <taxon>Sphingomonadales</taxon>
        <taxon>Sphingomonadaceae</taxon>
        <taxon>Rhizorhabdus</taxon>
    </lineage>
</organism>
<dbReference type="InterPro" id="IPR012338">
    <property type="entry name" value="Beta-lactam/transpept-like"/>
</dbReference>
<accession>A0A1T5CYJ0</accession>
<dbReference type="PANTHER" id="PTHR46825:SF9">
    <property type="entry name" value="BETA-LACTAMASE-RELATED DOMAIN-CONTAINING PROTEIN"/>
    <property type="match status" value="1"/>
</dbReference>
<keyword evidence="3" id="KW-1185">Reference proteome</keyword>
<dbReference type="RefSeq" id="WP_079648306.1">
    <property type="nucleotide sequence ID" value="NZ_FUYM01000004.1"/>
</dbReference>
<dbReference type="OrthoDB" id="113033at2"/>